<dbReference type="OrthoDB" id="4320040at2"/>
<dbReference type="Pfam" id="PF16466">
    <property type="entry name" value="DUF5047"/>
    <property type="match status" value="1"/>
</dbReference>
<dbReference type="AlphaFoldDB" id="A0A561WAS3"/>
<comment type="caution">
    <text evidence="3">The sequence shown here is derived from an EMBL/GenBank/DDBJ whole genome shotgun (WGS) entry which is preliminary data.</text>
</comment>
<dbReference type="EMBL" id="VIWY01000003">
    <property type="protein sequence ID" value="TWG20959.1"/>
    <property type="molecule type" value="Genomic_DNA"/>
</dbReference>
<evidence type="ECO:0000256" key="1">
    <source>
        <dbReference type="SAM" id="MobiDB-lite"/>
    </source>
</evidence>
<dbReference type="InterPro" id="IPR032490">
    <property type="entry name" value="DUF5047"/>
</dbReference>
<evidence type="ECO:0000259" key="2">
    <source>
        <dbReference type="Pfam" id="PF16466"/>
    </source>
</evidence>
<feature type="domain" description="DUF5047" evidence="2">
    <location>
        <begin position="40"/>
        <end position="153"/>
    </location>
</feature>
<reference evidence="3 4" key="1">
    <citation type="submission" date="2019-06" db="EMBL/GenBank/DDBJ databases">
        <title>Sequencing the genomes of 1000 actinobacteria strains.</title>
        <authorList>
            <person name="Klenk H.-P."/>
        </authorList>
    </citation>
    <scope>NUCLEOTIDE SEQUENCE [LARGE SCALE GENOMIC DNA]</scope>
    <source>
        <strain evidence="3 4">DSM 43866</strain>
    </source>
</reference>
<gene>
    <name evidence="3" type="ORF">FHX34_103488</name>
</gene>
<accession>A0A561WAS3</accession>
<proteinExistence type="predicted"/>
<name>A0A561WAS3_ACTTI</name>
<evidence type="ECO:0000313" key="4">
    <source>
        <dbReference type="Proteomes" id="UP000320239"/>
    </source>
</evidence>
<dbReference type="RefSeq" id="WP_122979644.1">
    <property type="nucleotide sequence ID" value="NZ_BOMX01000153.1"/>
</dbReference>
<protein>
    <submittedName>
        <fullName evidence="3">Uncharacterized protein DUF5047</fullName>
    </submittedName>
</protein>
<evidence type="ECO:0000313" key="3">
    <source>
        <dbReference type="EMBL" id="TWG20959.1"/>
    </source>
</evidence>
<dbReference type="Proteomes" id="UP000320239">
    <property type="component" value="Unassembled WGS sequence"/>
</dbReference>
<feature type="region of interest" description="Disordered" evidence="1">
    <location>
        <begin position="347"/>
        <end position="367"/>
    </location>
</feature>
<keyword evidence="4" id="KW-1185">Reference proteome</keyword>
<sequence length="367" mass="38372">MYPVSPAFAQALRESHTAIVRVDAYLGGSLLASDIPITDGSVSVASGTGVRRTLDVQIADRGLWGTLDTIGVELRPYRGIRYPSGDTELVPLGVFSLDSMSMSVGPSGGISVQSAPDRWARVQRRQFETPTAAVATARISAEIVRLVTGAVPGITTTVTATSTATAGPLIWEQDRAGAVADLATSIGAEAYFDVTGGLVVEDAPLLSQTPVWTVDASPSGVLLSGERLRDRARTYNVVVVYPSSVSGTTPYAPVIAADTDPTSRTYVGGPFGRVPYRYTSQAVTTQAQATVAARALLNRIKAVNAQINVESIVNPALDRGDVITVLTPDGTTELHLVDAVTIPLAPGGTQQITTRSSRPEGDVPTGE</sequence>
<organism evidence="3 4">
    <name type="scientific">Actinoplanes teichomyceticus</name>
    <dbReference type="NCBI Taxonomy" id="1867"/>
    <lineage>
        <taxon>Bacteria</taxon>
        <taxon>Bacillati</taxon>
        <taxon>Actinomycetota</taxon>
        <taxon>Actinomycetes</taxon>
        <taxon>Micromonosporales</taxon>
        <taxon>Micromonosporaceae</taxon>
        <taxon>Actinoplanes</taxon>
    </lineage>
</organism>